<keyword evidence="2" id="KW-0732">Signal</keyword>
<evidence type="ECO:0000256" key="1">
    <source>
        <dbReference type="SAM" id="Phobius"/>
    </source>
</evidence>
<evidence type="ECO:0000313" key="3">
    <source>
        <dbReference type="EMBL" id="VDM26786.1"/>
    </source>
</evidence>
<feature type="chain" id="PRO_5044552931" evidence="2">
    <location>
        <begin position="24"/>
        <end position="166"/>
    </location>
</feature>
<evidence type="ECO:0000313" key="5">
    <source>
        <dbReference type="WBParaSite" id="TCNE_0000175701-mRNA-1"/>
    </source>
</evidence>
<keyword evidence="1" id="KW-0812">Transmembrane</keyword>
<dbReference type="AlphaFoldDB" id="A0A183TZT8"/>
<organism evidence="4 5">
    <name type="scientific">Toxocara canis</name>
    <name type="common">Canine roundworm</name>
    <dbReference type="NCBI Taxonomy" id="6265"/>
    <lineage>
        <taxon>Eukaryota</taxon>
        <taxon>Metazoa</taxon>
        <taxon>Ecdysozoa</taxon>
        <taxon>Nematoda</taxon>
        <taxon>Chromadorea</taxon>
        <taxon>Rhabditida</taxon>
        <taxon>Spirurina</taxon>
        <taxon>Ascaridomorpha</taxon>
        <taxon>Ascaridoidea</taxon>
        <taxon>Toxocaridae</taxon>
        <taxon>Toxocara</taxon>
    </lineage>
</organism>
<dbReference type="EMBL" id="UYWY01001453">
    <property type="protein sequence ID" value="VDM26786.1"/>
    <property type="molecule type" value="Genomic_DNA"/>
</dbReference>
<proteinExistence type="predicted"/>
<evidence type="ECO:0000256" key="2">
    <source>
        <dbReference type="SAM" id="SignalP"/>
    </source>
</evidence>
<name>A0A183TZT8_TOXCA</name>
<keyword evidence="1" id="KW-0472">Membrane</keyword>
<dbReference type="WBParaSite" id="TCNE_0000175701-mRNA-1">
    <property type="protein sequence ID" value="TCNE_0000175701-mRNA-1"/>
    <property type="gene ID" value="TCNE_0000175701"/>
</dbReference>
<accession>A0A183TZT8</accession>
<feature type="signal peptide" evidence="2">
    <location>
        <begin position="1"/>
        <end position="23"/>
    </location>
</feature>
<protein>
    <submittedName>
        <fullName evidence="5">Transmembrane protein</fullName>
    </submittedName>
</protein>
<feature type="transmembrane region" description="Helical" evidence="1">
    <location>
        <begin position="118"/>
        <end position="139"/>
    </location>
</feature>
<reference evidence="5" key="1">
    <citation type="submission" date="2016-06" db="UniProtKB">
        <authorList>
            <consortium name="WormBaseParasite"/>
        </authorList>
    </citation>
    <scope>IDENTIFICATION</scope>
</reference>
<evidence type="ECO:0000313" key="4">
    <source>
        <dbReference type="Proteomes" id="UP000050794"/>
    </source>
</evidence>
<keyword evidence="1" id="KW-1133">Transmembrane helix</keyword>
<keyword evidence="4" id="KW-1185">Reference proteome</keyword>
<sequence>MASLFALFAVMILIILSLQFVHSTNEDDDKHMVSLRTDCPYCILDGSSCVSEVQLAQMVHDRLFSNVTTDACQKALMNVDDAICWCKKPGFGMSWWTTLCKRADPSSPSRRRANRMKLPLIVAVLIVYVLLGSAAFLFFEHAYHEQQVRKWYLHHAINRFVAKLYA</sequence>
<gene>
    <name evidence="3" type="ORF">TCNE_LOCUS1758</name>
</gene>
<reference evidence="3 4" key="2">
    <citation type="submission" date="2018-11" db="EMBL/GenBank/DDBJ databases">
        <authorList>
            <consortium name="Pathogen Informatics"/>
        </authorList>
    </citation>
    <scope>NUCLEOTIDE SEQUENCE [LARGE SCALE GENOMIC DNA]</scope>
</reference>
<dbReference type="Proteomes" id="UP000050794">
    <property type="component" value="Unassembled WGS sequence"/>
</dbReference>